<proteinExistence type="predicted"/>
<sequence length="149" mass="16126">MGIKDRLVQCWKTVLKASNSNWKSRISGLITGNSALKVTRSGFLPPLVTSGEMPHEARRVFTGAADANDESECLVLMLLPFHQLGEPSILCAASLHFPRPEPAANRAHPLLLSISGNAAINLPQKELAGLRWIQARRGIILAIIESDGP</sequence>
<dbReference type="AlphaFoldDB" id="A0A974H620"/>
<organism evidence="1 2">
    <name type="scientific">Xenopus laevis</name>
    <name type="common">African clawed frog</name>
    <dbReference type="NCBI Taxonomy" id="8355"/>
    <lineage>
        <taxon>Eukaryota</taxon>
        <taxon>Metazoa</taxon>
        <taxon>Chordata</taxon>
        <taxon>Craniata</taxon>
        <taxon>Vertebrata</taxon>
        <taxon>Euteleostomi</taxon>
        <taxon>Amphibia</taxon>
        <taxon>Batrachia</taxon>
        <taxon>Anura</taxon>
        <taxon>Pipoidea</taxon>
        <taxon>Pipidae</taxon>
        <taxon>Xenopodinae</taxon>
        <taxon>Xenopus</taxon>
        <taxon>Xenopus</taxon>
    </lineage>
</organism>
<evidence type="ECO:0000313" key="1">
    <source>
        <dbReference type="EMBL" id="OCT65855.1"/>
    </source>
</evidence>
<gene>
    <name evidence="1" type="ORF">XELAEV_18042105mg</name>
</gene>
<protein>
    <submittedName>
        <fullName evidence="1">Uncharacterized protein</fullName>
    </submittedName>
</protein>
<reference evidence="2" key="1">
    <citation type="journal article" date="2016" name="Nature">
        <title>Genome evolution in the allotetraploid frog Xenopus laevis.</title>
        <authorList>
            <person name="Session A.M."/>
            <person name="Uno Y."/>
            <person name="Kwon T."/>
            <person name="Chapman J.A."/>
            <person name="Toyoda A."/>
            <person name="Takahashi S."/>
            <person name="Fukui A."/>
            <person name="Hikosaka A."/>
            <person name="Suzuki A."/>
            <person name="Kondo M."/>
            <person name="van Heeringen S.J."/>
            <person name="Quigley I."/>
            <person name="Heinz S."/>
            <person name="Ogino H."/>
            <person name="Ochi H."/>
            <person name="Hellsten U."/>
            <person name="Lyons J.B."/>
            <person name="Simakov O."/>
            <person name="Putnam N."/>
            <person name="Stites J."/>
            <person name="Kuroki Y."/>
            <person name="Tanaka T."/>
            <person name="Michiue T."/>
            <person name="Watanabe M."/>
            <person name="Bogdanovic O."/>
            <person name="Lister R."/>
            <person name="Georgiou G."/>
            <person name="Paranjpe S.S."/>
            <person name="van Kruijsbergen I."/>
            <person name="Shu S."/>
            <person name="Carlson J."/>
            <person name="Kinoshita T."/>
            <person name="Ohta Y."/>
            <person name="Mawaribuchi S."/>
            <person name="Jenkins J."/>
            <person name="Grimwood J."/>
            <person name="Schmutz J."/>
            <person name="Mitros T."/>
            <person name="Mozaffari S.V."/>
            <person name="Suzuki Y."/>
            <person name="Haramoto Y."/>
            <person name="Yamamoto T.S."/>
            <person name="Takagi C."/>
            <person name="Heald R."/>
            <person name="Miller K."/>
            <person name="Haudenschild C."/>
            <person name="Kitzman J."/>
            <person name="Nakayama T."/>
            <person name="Izutsu Y."/>
            <person name="Robert J."/>
            <person name="Fortriede J."/>
            <person name="Burns K."/>
            <person name="Lotay V."/>
            <person name="Karimi K."/>
            <person name="Yasuoka Y."/>
            <person name="Dichmann D.S."/>
            <person name="Flajnik M.F."/>
            <person name="Houston D.W."/>
            <person name="Shendure J."/>
            <person name="DuPasquier L."/>
            <person name="Vize P.D."/>
            <person name="Zorn A.M."/>
            <person name="Ito M."/>
            <person name="Marcotte E.M."/>
            <person name="Wallingford J.B."/>
            <person name="Ito Y."/>
            <person name="Asashima M."/>
            <person name="Ueno N."/>
            <person name="Matsuda Y."/>
            <person name="Veenstra G.J."/>
            <person name="Fujiyama A."/>
            <person name="Harland R.M."/>
            <person name="Taira M."/>
            <person name="Rokhsar D.S."/>
        </authorList>
    </citation>
    <scope>NUCLEOTIDE SEQUENCE [LARGE SCALE GENOMIC DNA]</scope>
    <source>
        <strain evidence="2">J</strain>
    </source>
</reference>
<evidence type="ECO:0000313" key="2">
    <source>
        <dbReference type="Proteomes" id="UP000694892"/>
    </source>
</evidence>
<dbReference type="Proteomes" id="UP000694892">
    <property type="component" value="Chromosome 8S"/>
</dbReference>
<dbReference type="EMBL" id="CM004481">
    <property type="protein sequence ID" value="OCT65855.1"/>
    <property type="molecule type" value="Genomic_DNA"/>
</dbReference>
<accession>A0A974H620</accession>
<name>A0A974H620_XENLA</name>